<evidence type="ECO:0000313" key="3">
    <source>
        <dbReference type="Proteomes" id="UP000215509"/>
    </source>
</evidence>
<keyword evidence="1" id="KW-0812">Transmembrane</keyword>
<evidence type="ECO:0000313" key="2">
    <source>
        <dbReference type="EMBL" id="OXM82422.1"/>
    </source>
</evidence>
<organism evidence="2 3">
    <name type="scientific">Paenibacillus rigui</name>
    <dbReference type="NCBI Taxonomy" id="554312"/>
    <lineage>
        <taxon>Bacteria</taxon>
        <taxon>Bacillati</taxon>
        <taxon>Bacillota</taxon>
        <taxon>Bacilli</taxon>
        <taxon>Bacillales</taxon>
        <taxon>Paenibacillaceae</taxon>
        <taxon>Paenibacillus</taxon>
    </lineage>
</organism>
<dbReference type="AlphaFoldDB" id="A0A229UGC6"/>
<keyword evidence="3" id="KW-1185">Reference proteome</keyword>
<dbReference type="OrthoDB" id="2666278at2"/>
<name>A0A229UGC6_9BACL</name>
<dbReference type="EMBL" id="NMQW01000076">
    <property type="protein sequence ID" value="OXM82422.1"/>
    <property type="molecule type" value="Genomic_DNA"/>
</dbReference>
<keyword evidence="1" id="KW-1133">Transmembrane helix</keyword>
<protein>
    <submittedName>
        <fullName evidence="2">Uncharacterized protein</fullName>
    </submittedName>
</protein>
<sequence>MSYSPYRAQHEQVLYEANPETVSTLKNVQDRVQAIGKQNMNKWVRVQTLDGHTYEGIIVQVDPGHIYLSVPVAQRGFFGPGAYVYNNAILPLVLYNLLVITLLYT</sequence>
<reference evidence="2 3" key="1">
    <citation type="submission" date="2017-07" db="EMBL/GenBank/DDBJ databases">
        <title>Genome sequencing and assembly of Paenibacillus rigui.</title>
        <authorList>
            <person name="Mayilraj S."/>
        </authorList>
    </citation>
    <scope>NUCLEOTIDE SEQUENCE [LARGE SCALE GENOMIC DNA]</scope>
    <source>
        <strain evidence="2 3">JCM 16352</strain>
    </source>
</reference>
<keyword evidence="1" id="KW-0472">Membrane</keyword>
<feature type="transmembrane region" description="Helical" evidence="1">
    <location>
        <begin position="84"/>
        <end position="104"/>
    </location>
</feature>
<proteinExistence type="predicted"/>
<comment type="caution">
    <text evidence="2">The sequence shown here is derived from an EMBL/GenBank/DDBJ whole genome shotgun (WGS) entry which is preliminary data.</text>
</comment>
<dbReference type="Proteomes" id="UP000215509">
    <property type="component" value="Unassembled WGS sequence"/>
</dbReference>
<accession>A0A229UGC6</accession>
<evidence type="ECO:0000256" key="1">
    <source>
        <dbReference type="SAM" id="Phobius"/>
    </source>
</evidence>
<dbReference type="RefSeq" id="WP_094018765.1">
    <property type="nucleotide sequence ID" value="NZ_NMQW01000076.1"/>
</dbReference>
<gene>
    <name evidence="2" type="ORF">CF651_31070</name>
</gene>